<sequence>MPAGFISESWPASNRNDGRLQVGIPGRNKSESAVSLVTGAVAALAQINGAAPAGPTANVVDGAGHLRVPADYRTLYQALGTWAIAAESGQGSNEIHAVYASPGAIDAYRKTGHFPDGAVLVKEVFATSTNEMTTGTVSHADKLKGWFVMVRDSKGTHPGNPLWGDGWGWSWFDADKPLKTTSTDYRSDCQGCHLPATATDWIYVNGYPVLRH</sequence>
<proteinExistence type="predicted"/>
<dbReference type="Proteomes" id="UP000551709">
    <property type="component" value="Chromosome"/>
</dbReference>
<evidence type="ECO:0000313" key="2">
    <source>
        <dbReference type="Proteomes" id="UP000551709"/>
    </source>
</evidence>
<organism evidence="1 2">
    <name type="scientific">Bradyrhizobium barranii subsp. apii</name>
    <dbReference type="NCBI Taxonomy" id="2819348"/>
    <lineage>
        <taxon>Bacteria</taxon>
        <taxon>Pseudomonadati</taxon>
        <taxon>Pseudomonadota</taxon>
        <taxon>Alphaproteobacteria</taxon>
        <taxon>Hyphomicrobiales</taxon>
        <taxon>Nitrobacteraceae</taxon>
        <taxon>Bradyrhizobium</taxon>
        <taxon>Bradyrhizobium barranii</taxon>
    </lineage>
</organism>
<protein>
    <submittedName>
        <fullName evidence="1">Cytochrome P460 family protein</fullName>
    </submittedName>
</protein>
<reference evidence="1" key="1">
    <citation type="journal article" date="2017" name="Syst. Appl. Microbiol.">
        <title>Soybeans inoculated with root zone soils of Canadian native legumes harbour diverse and novel Bradyrhizobium spp. that possess agricultural potential.</title>
        <authorList>
            <person name="Bromfield E.S.P."/>
            <person name="Cloutier S."/>
            <person name="Tambong J.T."/>
            <person name="Tran Thi T.V."/>
        </authorList>
    </citation>
    <scope>NUCLEOTIDE SEQUENCE</scope>
    <source>
        <strain evidence="1">1S5</strain>
    </source>
</reference>
<evidence type="ECO:0000313" key="1">
    <source>
        <dbReference type="EMBL" id="UPT89903.1"/>
    </source>
</evidence>
<dbReference type="CDD" id="cd20750">
    <property type="entry name" value="cyt_c_I"/>
    <property type="match status" value="1"/>
</dbReference>
<name>A0A8T5VE79_9BRAD</name>
<dbReference type="RefSeq" id="WP_224580861.1">
    <property type="nucleotide sequence ID" value="NZ_CP096255.1"/>
</dbReference>
<accession>A0A8T5VE79</accession>
<dbReference type="EMBL" id="CP096255">
    <property type="protein sequence ID" value="UPT89903.1"/>
    <property type="molecule type" value="Genomic_DNA"/>
</dbReference>
<reference evidence="1" key="2">
    <citation type="submission" date="2022-04" db="EMBL/GenBank/DDBJ databases">
        <authorList>
            <person name="Bromfield E.S.P."/>
            <person name="Cloutier S."/>
        </authorList>
    </citation>
    <scope>NUCLEOTIDE SEQUENCE</scope>
    <source>
        <strain evidence="1">1S5</strain>
    </source>
</reference>
<dbReference type="Pfam" id="PF16694">
    <property type="entry name" value="Cytochrome_P460"/>
    <property type="match status" value="1"/>
</dbReference>
<dbReference type="AlphaFoldDB" id="A0A8T5VE79"/>
<gene>
    <name evidence="1" type="ORF">HAP41_0000013630</name>
</gene>
<dbReference type="InterPro" id="IPR032033">
    <property type="entry name" value="Cytochrome_P460"/>
</dbReference>
<dbReference type="InterPro" id="IPR038142">
    <property type="entry name" value="Cytochrome_P460_sp"/>
</dbReference>
<dbReference type="Gene3D" id="3.50.70.20">
    <property type="entry name" value="Cytochrome P460"/>
    <property type="match status" value="1"/>
</dbReference>